<keyword evidence="7 8" id="KW-0472">Membrane</keyword>
<reference evidence="10 11" key="1">
    <citation type="journal article" date="2015" name="Genome Announc.">
        <title>Expanding the biotechnology potential of lactobacilli through comparative genomics of 213 strains and associated genera.</title>
        <authorList>
            <person name="Sun Z."/>
            <person name="Harris H.M."/>
            <person name="McCann A."/>
            <person name="Guo C."/>
            <person name="Argimon S."/>
            <person name="Zhang W."/>
            <person name="Yang X."/>
            <person name="Jeffery I.B."/>
            <person name="Cooney J.C."/>
            <person name="Kagawa T.F."/>
            <person name="Liu W."/>
            <person name="Song Y."/>
            <person name="Salvetti E."/>
            <person name="Wrobel A."/>
            <person name="Rasinkangas P."/>
            <person name="Parkhill J."/>
            <person name="Rea M.C."/>
            <person name="O'Sullivan O."/>
            <person name="Ritari J."/>
            <person name="Douillard F.P."/>
            <person name="Paul Ross R."/>
            <person name="Yang R."/>
            <person name="Briner A.E."/>
            <person name="Felis G.E."/>
            <person name="de Vos W.M."/>
            <person name="Barrangou R."/>
            <person name="Klaenhammer T.R."/>
            <person name="Caufield P.W."/>
            <person name="Cui Y."/>
            <person name="Zhang H."/>
            <person name="O'Toole P.W."/>
        </authorList>
    </citation>
    <scope>NUCLEOTIDE SEQUENCE [LARGE SCALE GENOMIC DNA]</scope>
    <source>
        <strain evidence="10 11">DSM 15814</strain>
    </source>
</reference>
<evidence type="ECO:0000256" key="5">
    <source>
        <dbReference type="ARBA" id="ARBA00022692"/>
    </source>
</evidence>
<evidence type="ECO:0000259" key="9">
    <source>
        <dbReference type="PROSITE" id="PS50928"/>
    </source>
</evidence>
<keyword evidence="11" id="KW-1185">Reference proteome</keyword>
<feature type="domain" description="ABC transmembrane type-1" evidence="9">
    <location>
        <begin position="62"/>
        <end position="254"/>
    </location>
</feature>
<dbReference type="Proteomes" id="UP000051999">
    <property type="component" value="Unassembled WGS sequence"/>
</dbReference>
<dbReference type="InterPro" id="IPR000515">
    <property type="entry name" value="MetI-like"/>
</dbReference>
<feature type="transmembrane region" description="Helical" evidence="8">
    <location>
        <begin position="100"/>
        <end position="120"/>
    </location>
</feature>
<keyword evidence="4" id="KW-0997">Cell inner membrane</keyword>
<dbReference type="PATRIC" id="fig|1114972.6.peg.2605"/>
<proteinExistence type="inferred from homology"/>
<dbReference type="InterPro" id="IPR035906">
    <property type="entry name" value="MetI-like_sf"/>
</dbReference>
<feature type="transmembrane region" description="Helical" evidence="8">
    <location>
        <begin position="7"/>
        <end position="32"/>
    </location>
</feature>
<dbReference type="Pfam" id="PF00528">
    <property type="entry name" value="BPD_transp_1"/>
    <property type="match status" value="1"/>
</dbReference>
<evidence type="ECO:0000256" key="1">
    <source>
        <dbReference type="ARBA" id="ARBA00004429"/>
    </source>
</evidence>
<feature type="transmembrane region" description="Helical" evidence="8">
    <location>
        <begin position="229"/>
        <end position="252"/>
    </location>
</feature>
<dbReference type="GO" id="GO:0055085">
    <property type="term" value="P:transmembrane transport"/>
    <property type="evidence" value="ECO:0007669"/>
    <property type="project" value="InterPro"/>
</dbReference>
<feature type="transmembrane region" description="Helical" evidence="8">
    <location>
        <begin position="66"/>
        <end position="88"/>
    </location>
</feature>
<dbReference type="SUPFAM" id="SSF161098">
    <property type="entry name" value="MetI-like"/>
    <property type="match status" value="1"/>
</dbReference>
<protein>
    <submittedName>
        <fullName evidence="10">ABC transporter permease</fullName>
    </submittedName>
</protein>
<keyword evidence="2 8" id="KW-0813">Transport</keyword>
<evidence type="ECO:0000256" key="2">
    <source>
        <dbReference type="ARBA" id="ARBA00022448"/>
    </source>
</evidence>
<feature type="transmembrane region" description="Helical" evidence="8">
    <location>
        <begin position="126"/>
        <end position="145"/>
    </location>
</feature>
<evidence type="ECO:0000256" key="3">
    <source>
        <dbReference type="ARBA" id="ARBA00022475"/>
    </source>
</evidence>
<comment type="subcellular location">
    <subcellularLocation>
        <location evidence="1">Cell inner membrane</location>
        <topology evidence="1">Multi-pass membrane protein</topology>
    </subcellularLocation>
    <subcellularLocation>
        <location evidence="8">Cell membrane</location>
        <topology evidence="8">Multi-pass membrane protein</topology>
    </subcellularLocation>
</comment>
<accession>A0A0R1RDD7</accession>
<keyword evidence="3" id="KW-1003">Cell membrane</keyword>
<dbReference type="eggNOG" id="COG1177">
    <property type="taxonomic scope" value="Bacteria"/>
</dbReference>
<organism evidence="10 11">
    <name type="scientific">Furfurilactobacillus rossiae DSM 15814</name>
    <dbReference type="NCBI Taxonomy" id="1114972"/>
    <lineage>
        <taxon>Bacteria</taxon>
        <taxon>Bacillati</taxon>
        <taxon>Bacillota</taxon>
        <taxon>Bacilli</taxon>
        <taxon>Lactobacillales</taxon>
        <taxon>Lactobacillaceae</taxon>
        <taxon>Furfurilactobacillus</taxon>
    </lineage>
</organism>
<keyword evidence="5 8" id="KW-0812">Transmembrane</keyword>
<dbReference type="CDD" id="cd06261">
    <property type="entry name" value="TM_PBP2"/>
    <property type="match status" value="1"/>
</dbReference>
<dbReference type="EMBL" id="AZFF01000008">
    <property type="protein sequence ID" value="KRL54473.1"/>
    <property type="molecule type" value="Genomic_DNA"/>
</dbReference>
<dbReference type="PANTHER" id="PTHR43357:SF4">
    <property type="entry name" value="INNER MEMBRANE ABC TRANSPORTER PERMEASE PROTEIN YDCV"/>
    <property type="match status" value="1"/>
</dbReference>
<feature type="transmembrane region" description="Helical" evidence="8">
    <location>
        <begin position="187"/>
        <end position="209"/>
    </location>
</feature>
<evidence type="ECO:0000313" key="10">
    <source>
        <dbReference type="EMBL" id="KRL54473.1"/>
    </source>
</evidence>
<dbReference type="PROSITE" id="PS50928">
    <property type="entry name" value="ABC_TM1"/>
    <property type="match status" value="1"/>
</dbReference>
<evidence type="ECO:0000256" key="7">
    <source>
        <dbReference type="ARBA" id="ARBA00023136"/>
    </source>
</evidence>
<evidence type="ECO:0000256" key="4">
    <source>
        <dbReference type="ARBA" id="ARBA00022519"/>
    </source>
</evidence>
<dbReference type="STRING" id="1114972.FD35_GL002541"/>
<dbReference type="AlphaFoldDB" id="A0A0R1RDD7"/>
<evidence type="ECO:0000256" key="6">
    <source>
        <dbReference type="ARBA" id="ARBA00022989"/>
    </source>
</evidence>
<dbReference type="PANTHER" id="PTHR43357">
    <property type="entry name" value="INNER MEMBRANE ABC TRANSPORTER PERMEASE PROTEIN YDCV"/>
    <property type="match status" value="1"/>
</dbReference>
<dbReference type="GO" id="GO:0005886">
    <property type="term" value="C:plasma membrane"/>
    <property type="evidence" value="ECO:0007669"/>
    <property type="project" value="UniProtKB-SubCell"/>
</dbReference>
<dbReference type="RefSeq" id="WP_017260600.1">
    <property type="nucleotide sequence ID" value="NZ_AUAW01000025.1"/>
</dbReference>
<dbReference type="OrthoDB" id="9782004at2"/>
<dbReference type="Gene3D" id="1.10.3720.10">
    <property type="entry name" value="MetI-like"/>
    <property type="match status" value="1"/>
</dbReference>
<comment type="similarity">
    <text evidence="8">Belongs to the binding-protein-dependent transport system permease family.</text>
</comment>
<evidence type="ECO:0000256" key="8">
    <source>
        <dbReference type="RuleBase" id="RU363032"/>
    </source>
</evidence>
<comment type="caution">
    <text evidence="10">The sequence shown here is derived from an EMBL/GenBank/DDBJ whole genome shotgun (WGS) entry which is preliminary data.</text>
</comment>
<name>A0A0R1RDD7_9LACO</name>
<keyword evidence="6 8" id="KW-1133">Transmembrane helix</keyword>
<sequence length="261" mass="29189">MTTERKWSVGILTMIAGLLLLPILATLVYSFATNWVKTILPASWTLKWYGQLVTNSDFMTATINSLIVGAAAVVVAMVIFLPVIFYINVFDERLKAKVRYLMVMPYAVPGIVLVTGLVQIYGNLPIPKLIFLILIITALSFPAFYQSLDNVFMSRDFRGMFEQARMLGERPVSAFVHVILPNIKTGVFVAMLLTFTTGFSEYVITNIFLNGDYETFKIYMYRLMKANGNANSVLTVCYFGLLILVAIILMKLSGKDVKAGK</sequence>
<evidence type="ECO:0000313" key="11">
    <source>
        <dbReference type="Proteomes" id="UP000051999"/>
    </source>
</evidence>
<gene>
    <name evidence="10" type="ORF">FD35_GL002541</name>
</gene>